<accession>A0A8F9XKK8</accession>
<feature type="transmembrane region" description="Helical" evidence="7">
    <location>
        <begin position="325"/>
        <end position="352"/>
    </location>
</feature>
<reference evidence="10" key="1">
    <citation type="submission" date="2021-08" db="EMBL/GenBank/DDBJ databases">
        <title>Genome of a novel bacterium of the phylum Verrucomicrobia, Oleiharenicola sp. KSB-15.</title>
        <authorList>
            <person name="Chung J.-H."/>
            <person name="Ahn J.-H."/>
            <person name="Yoon Y."/>
            <person name="Kim D.-Y."/>
            <person name="An S.-H."/>
            <person name="Park I."/>
            <person name="Yeon J."/>
        </authorList>
    </citation>
    <scope>NUCLEOTIDE SEQUENCE</scope>
    <source>
        <strain evidence="10">KSB-15</strain>
    </source>
</reference>
<dbReference type="EMBL" id="CP080507">
    <property type="protein sequence ID" value="QYM79793.1"/>
    <property type="molecule type" value="Genomic_DNA"/>
</dbReference>
<feature type="transmembrane region" description="Helical" evidence="7">
    <location>
        <begin position="372"/>
        <end position="395"/>
    </location>
</feature>
<dbReference type="InterPro" id="IPR051447">
    <property type="entry name" value="Lipoprotein-release_system"/>
</dbReference>
<evidence type="ECO:0000256" key="7">
    <source>
        <dbReference type="SAM" id="Phobius"/>
    </source>
</evidence>
<dbReference type="InterPro" id="IPR003838">
    <property type="entry name" value="ABC3_permease_C"/>
</dbReference>
<dbReference type="AlphaFoldDB" id="A0A8F9XKK8"/>
<organism evidence="10 11">
    <name type="scientific">Horticoccus luteus</name>
    <dbReference type="NCBI Taxonomy" id="2862869"/>
    <lineage>
        <taxon>Bacteria</taxon>
        <taxon>Pseudomonadati</taxon>
        <taxon>Verrucomicrobiota</taxon>
        <taxon>Opitutia</taxon>
        <taxon>Opitutales</taxon>
        <taxon>Opitutaceae</taxon>
        <taxon>Horticoccus</taxon>
    </lineage>
</organism>
<dbReference type="PANTHER" id="PTHR30489:SF0">
    <property type="entry name" value="LIPOPROTEIN-RELEASING SYSTEM TRANSMEMBRANE PROTEIN LOLE"/>
    <property type="match status" value="1"/>
</dbReference>
<evidence type="ECO:0000256" key="4">
    <source>
        <dbReference type="ARBA" id="ARBA00022692"/>
    </source>
</evidence>
<evidence type="ECO:0000256" key="5">
    <source>
        <dbReference type="ARBA" id="ARBA00022989"/>
    </source>
</evidence>
<feature type="domain" description="MacB-like periplasmic core" evidence="9">
    <location>
        <begin position="22"/>
        <end position="252"/>
    </location>
</feature>
<dbReference type="Pfam" id="PF12704">
    <property type="entry name" value="MacB_PCD"/>
    <property type="match status" value="1"/>
</dbReference>
<dbReference type="KEGG" id="ole:K0B96_04015"/>
<dbReference type="Pfam" id="PF02687">
    <property type="entry name" value="FtsX"/>
    <property type="match status" value="1"/>
</dbReference>
<evidence type="ECO:0000256" key="2">
    <source>
        <dbReference type="ARBA" id="ARBA00005236"/>
    </source>
</evidence>
<keyword evidence="3" id="KW-1003">Cell membrane</keyword>
<gene>
    <name evidence="10" type="ORF">K0B96_04015</name>
</gene>
<evidence type="ECO:0000256" key="3">
    <source>
        <dbReference type="ARBA" id="ARBA00022475"/>
    </source>
</evidence>
<comment type="subcellular location">
    <subcellularLocation>
        <location evidence="1">Cell membrane</location>
        <topology evidence="1">Multi-pass membrane protein</topology>
    </subcellularLocation>
</comment>
<evidence type="ECO:0000259" key="9">
    <source>
        <dbReference type="Pfam" id="PF12704"/>
    </source>
</evidence>
<dbReference type="PANTHER" id="PTHR30489">
    <property type="entry name" value="LIPOPROTEIN-RELEASING SYSTEM TRANSMEMBRANE PROTEIN LOLE"/>
    <property type="match status" value="1"/>
</dbReference>
<dbReference type="GO" id="GO:0044874">
    <property type="term" value="P:lipoprotein localization to outer membrane"/>
    <property type="evidence" value="ECO:0007669"/>
    <property type="project" value="TreeGrafter"/>
</dbReference>
<evidence type="ECO:0000313" key="10">
    <source>
        <dbReference type="EMBL" id="QYM79793.1"/>
    </source>
</evidence>
<feature type="domain" description="ABC3 transporter permease C-terminal" evidence="8">
    <location>
        <begin position="283"/>
        <end position="405"/>
    </location>
</feature>
<evidence type="ECO:0000256" key="6">
    <source>
        <dbReference type="ARBA" id="ARBA00023136"/>
    </source>
</evidence>
<feature type="transmembrane region" description="Helical" evidence="7">
    <location>
        <begin position="280"/>
        <end position="304"/>
    </location>
</feature>
<evidence type="ECO:0000259" key="8">
    <source>
        <dbReference type="Pfam" id="PF02687"/>
    </source>
</evidence>
<evidence type="ECO:0000313" key="11">
    <source>
        <dbReference type="Proteomes" id="UP000825051"/>
    </source>
</evidence>
<dbReference type="RefSeq" id="WP_220164101.1">
    <property type="nucleotide sequence ID" value="NZ_CP080507.1"/>
</dbReference>
<evidence type="ECO:0000256" key="1">
    <source>
        <dbReference type="ARBA" id="ARBA00004651"/>
    </source>
</evidence>
<keyword evidence="4 7" id="KW-0812">Transmembrane</keyword>
<dbReference type="InterPro" id="IPR025857">
    <property type="entry name" value="MacB_PCD"/>
</dbReference>
<dbReference type="Proteomes" id="UP000825051">
    <property type="component" value="Chromosome"/>
</dbReference>
<keyword evidence="5 7" id="KW-1133">Transmembrane helix</keyword>
<comment type="similarity">
    <text evidence="2">Belongs to the ABC-4 integral membrane protein family. LolC/E subfamily.</text>
</comment>
<name>A0A8F9XKK8_9BACT</name>
<protein>
    <submittedName>
        <fullName evidence="10">ABC transporter permease</fullName>
    </submittedName>
</protein>
<proteinExistence type="inferred from homology"/>
<dbReference type="GO" id="GO:0098797">
    <property type="term" value="C:plasma membrane protein complex"/>
    <property type="evidence" value="ECO:0007669"/>
    <property type="project" value="TreeGrafter"/>
</dbReference>
<sequence>MSPNLGIAFRFLTARKRAMAMSLGCTILGVGLFIVTQATTSGFQDFFINTILGTDGAIRIEDKLQDTLRSMTAGRGSNFEVSQRDARKYIPGVEDTRLVMDALRQFPNVAGISPVLRGNVVVRSAFMNESAQVFGVDLDQHLKVSDLAQQITSGSLASFRESPSAALIGRVLADRLQLKVGDSFMIDARGETRRYHVGGIYETGVRDIDKTRIYVDLSETRSLLHYPTGVTFIQLSLHNPTRAPEDAARIETVIGYSAKAWQEREKSWLSVFHALRVSSLITVSVFTLIASLAMFNTLAMMVIEKTKDIAILRSMGYDRRDITQIFLWLAAVVLIIGAVLGSAFGAAVTYAVSLMPIGQISGIFATNRYIVAWSWLHYAEAIGTAVVMVMVASLIPARRAARLEPGDIVRGSAQ</sequence>
<keyword evidence="11" id="KW-1185">Reference proteome</keyword>
<keyword evidence="6 7" id="KW-0472">Membrane</keyword>